<dbReference type="PROSITE" id="PS51318">
    <property type="entry name" value="TAT"/>
    <property type="match status" value="1"/>
</dbReference>
<gene>
    <name evidence="1" type="ORF">METZ01_LOCUS26499</name>
</gene>
<name>A0A381Q2S5_9ZZZZ</name>
<sequence>MKKQPLSRRTFLRGLGASVALPYLDAMTPAFAAAAAPITRAAFVYTANGVIMKDWTPTETGSGFVLPSTLTPIESFRDQTLVVSGLAHRNGEALGDGPGDHARAGASWLTGAHPKKTRGADIRNGWSIDQVLAEAIGQTTPLPSLEIGLEDVRMVGGCDSGYSCAYSNTISWSSPTTPLPYESNPRRVFERLFGDGETTDPEARAIRLRQDRSLLDFVLGDTQRLAPTLGASDRNKLEDYLDSVREVERRIQNIERQDAVELPSLDRPEGVPPTFEEHVQLMGDLIAIAFQADLTRVVTIMYSREGGNRTYPSIGVPDAHHGLSHHQNNPERITRLQKIDQHHVEMLAHFLGKLRDAQDETGSLLDHSMVLYGSSLSDSNRHTHDELPTLLVGGGSGMVRGGRHLRFPDGTPMTNLLLTMADGLGVSQERLGDSTGPLPSLT</sequence>
<protein>
    <recommendedName>
        <fullName evidence="2">DUF1552 domain-containing protein</fullName>
    </recommendedName>
</protein>
<evidence type="ECO:0008006" key="2">
    <source>
        <dbReference type="Google" id="ProtNLM"/>
    </source>
</evidence>
<dbReference type="Pfam" id="PF07586">
    <property type="entry name" value="HXXSHH"/>
    <property type="match status" value="1"/>
</dbReference>
<dbReference type="AlphaFoldDB" id="A0A381Q2S5"/>
<organism evidence="1">
    <name type="scientific">marine metagenome</name>
    <dbReference type="NCBI Taxonomy" id="408172"/>
    <lineage>
        <taxon>unclassified sequences</taxon>
        <taxon>metagenomes</taxon>
        <taxon>ecological metagenomes</taxon>
    </lineage>
</organism>
<dbReference type="EMBL" id="UINC01001185">
    <property type="protein sequence ID" value="SUZ73645.1"/>
    <property type="molecule type" value="Genomic_DNA"/>
</dbReference>
<dbReference type="InterPro" id="IPR006311">
    <property type="entry name" value="TAT_signal"/>
</dbReference>
<evidence type="ECO:0000313" key="1">
    <source>
        <dbReference type="EMBL" id="SUZ73645.1"/>
    </source>
</evidence>
<proteinExistence type="predicted"/>
<dbReference type="InterPro" id="IPR011447">
    <property type="entry name" value="DUF1552"/>
</dbReference>
<accession>A0A381Q2S5</accession>
<reference evidence="1" key="1">
    <citation type="submission" date="2018-05" db="EMBL/GenBank/DDBJ databases">
        <authorList>
            <person name="Lanie J.A."/>
            <person name="Ng W.-L."/>
            <person name="Kazmierczak K.M."/>
            <person name="Andrzejewski T.M."/>
            <person name="Davidsen T.M."/>
            <person name="Wayne K.J."/>
            <person name="Tettelin H."/>
            <person name="Glass J.I."/>
            <person name="Rusch D."/>
            <person name="Podicherti R."/>
            <person name="Tsui H.-C.T."/>
            <person name="Winkler M.E."/>
        </authorList>
    </citation>
    <scope>NUCLEOTIDE SEQUENCE</scope>
</reference>